<keyword evidence="2" id="KW-0106">Calcium</keyword>
<evidence type="ECO:0000256" key="3">
    <source>
        <dbReference type="SAM" id="MobiDB-lite"/>
    </source>
</evidence>
<dbReference type="PROSITE" id="PS00018">
    <property type="entry name" value="EF_HAND_1"/>
    <property type="match status" value="1"/>
</dbReference>
<evidence type="ECO:0000256" key="1">
    <source>
        <dbReference type="ARBA" id="ARBA00022737"/>
    </source>
</evidence>
<dbReference type="SMART" id="SM00054">
    <property type="entry name" value="EFh"/>
    <property type="match status" value="2"/>
</dbReference>
<dbReference type="Pfam" id="PF13405">
    <property type="entry name" value="EF-hand_6"/>
    <property type="match status" value="1"/>
</dbReference>
<evidence type="ECO:0000259" key="4">
    <source>
        <dbReference type="PROSITE" id="PS50222"/>
    </source>
</evidence>
<dbReference type="EMBL" id="JAVHNQ010000002">
    <property type="protein sequence ID" value="KAK6355310.1"/>
    <property type="molecule type" value="Genomic_DNA"/>
</dbReference>
<dbReference type="Gene3D" id="1.10.238.10">
    <property type="entry name" value="EF-hand"/>
    <property type="match status" value="2"/>
</dbReference>
<name>A0AAV9V8U7_9PEZI</name>
<protein>
    <recommendedName>
        <fullName evidence="4">EF-hand domain-containing protein</fullName>
    </recommendedName>
</protein>
<comment type="caution">
    <text evidence="5">The sequence shown here is derived from an EMBL/GenBank/DDBJ whole genome shotgun (WGS) entry which is preliminary data.</text>
</comment>
<dbReference type="FunFam" id="1.10.238.10:FF:000001">
    <property type="entry name" value="Calmodulin 1"/>
    <property type="match status" value="1"/>
</dbReference>
<dbReference type="InterPro" id="IPR011992">
    <property type="entry name" value="EF-hand-dom_pair"/>
</dbReference>
<evidence type="ECO:0000313" key="5">
    <source>
        <dbReference type="EMBL" id="KAK6355310.1"/>
    </source>
</evidence>
<evidence type="ECO:0000256" key="2">
    <source>
        <dbReference type="ARBA" id="ARBA00022837"/>
    </source>
</evidence>
<dbReference type="GO" id="GO:0005509">
    <property type="term" value="F:calcium ion binding"/>
    <property type="evidence" value="ECO:0007669"/>
    <property type="project" value="InterPro"/>
</dbReference>
<organism evidence="5 6">
    <name type="scientific">Orbilia brochopaga</name>
    <dbReference type="NCBI Taxonomy" id="3140254"/>
    <lineage>
        <taxon>Eukaryota</taxon>
        <taxon>Fungi</taxon>
        <taxon>Dikarya</taxon>
        <taxon>Ascomycota</taxon>
        <taxon>Pezizomycotina</taxon>
        <taxon>Orbiliomycetes</taxon>
        <taxon>Orbiliales</taxon>
        <taxon>Orbiliaceae</taxon>
        <taxon>Orbilia</taxon>
    </lineage>
</organism>
<feature type="region of interest" description="Disordered" evidence="3">
    <location>
        <begin position="19"/>
        <end position="82"/>
    </location>
</feature>
<dbReference type="Proteomes" id="UP001375240">
    <property type="component" value="Unassembled WGS sequence"/>
</dbReference>
<feature type="compositionally biased region" description="Low complexity" evidence="3">
    <location>
        <begin position="64"/>
        <end position="78"/>
    </location>
</feature>
<dbReference type="InterPro" id="IPR002048">
    <property type="entry name" value="EF_hand_dom"/>
</dbReference>
<reference evidence="5 6" key="1">
    <citation type="submission" date="2019-10" db="EMBL/GenBank/DDBJ databases">
        <authorList>
            <person name="Palmer J.M."/>
        </authorList>
    </citation>
    <scope>NUCLEOTIDE SEQUENCE [LARGE SCALE GENOMIC DNA]</scope>
    <source>
        <strain evidence="5 6">TWF696</strain>
    </source>
</reference>
<dbReference type="PROSITE" id="PS50222">
    <property type="entry name" value="EF_HAND_2"/>
    <property type="match status" value="2"/>
</dbReference>
<proteinExistence type="predicted"/>
<dbReference type="CDD" id="cd00051">
    <property type="entry name" value="EFh"/>
    <property type="match status" value="1"/>
</dbReference>
<dbReference type="SUPFAM" id="SSF47473">
    <property type="entry name" value="EF-hand"/>
    <property type="match status" value="1"/>
</dbReference>
<evidence type="ECO:0000313" key="6">
    <source>
        <dbReference type="Proteomes" id="UP001375240"/>
    </source>
</evidence>
<feature type="compositionally biased region" description="Low complexity" evidence="3">
    <location>
        <begin position="39"/>
        <end position="54"/>
    </location>
</feature>
<gene>
    <name evidence="5" type="ORF">TWF696_004420</name>
</gene>
<keyword evidence="6" id="KW-1185">Reference proteome</keyword>
<feature type="domain" description="EF-hand" evidence="4">
    <location>
        <begin position="97"/>
        <end position="132"/>
    </location>
</feature>
<dbReference type="PANTHER" id="PTHR23049">
    <property type="entry name" value="MYOSIN REGULATORY LIGHT CHAIN 2"/>
    <property type="match status" value="1"/>
</dbReference>
<dbReference type="AlphaFoldDB" id="A0AAV9V8U7"/>
<dbReference type="InterPro" id="IPR018247">
    <property type="entry name" value="EF_Hand_1_Ca_BS"/>
</dbReference>
<keyword evidence="1" id="KW-0677">Repeat</keyword>
<feature type="domain" description="EF-hand" evidence="4">
    <location>
        <begin position="166"/>
        <end position="201"/>
    </location>
</feature>
<accession>A0AAV9V8U7</accession>
<dbReference type="InterPro" id="IPR050403">
    <property type="entry name" value="Myosin_RLC"/>
</dbReference>
<sequence>MHIVCTSILLDRPTDRPTIKPLTMFKTPPRTAKPSPLGFFSPTSPSSRPSSFRPQQLQFSPGRTSNTTTNSHNNTTTNFSVGQRKATPNAMNQLTQPQIQELRESFQVLDKDGDGVISKDDLAAMLNSLGQEPTPTLLATYFSNVPAPFNLASYLTTLTTHLSALSPRDDILAAFAAFDDNDDGVINLDLLKEALADMGMRENEVEKACRGWTNKKGLGMGGDKFRYREFVDTVCGKAEVQE</sequence>